<comment type="subcellular location">
    <subcellularLocation>
        <location evidence="1">Membrane</location>
        <topology evidence="1">Single-pass membrane protein</topology>
    </subcellularLocation>
</comment>
<evidence type="ECO:0000256" key="1">
    <source>
        <dbReference type="ARBA" id="ARBA00004167"/>
    </source>
</evidence>
<dbReference type="InterPro" id="IPR051474">
    <property type="entry name" value="Anti-sigma-K/W_factor"/>
</dbReference>
<keyword evidence="4 6" id="KW-0472">Membrane</keyword>
<reference evidence="9" key="1">
    <citation type="submission" date="2017-09" db="EMBL/GenBank/DDBJ databases">
        <title>Depth-based differentiation of microbial function through sediment-hosted aquifers and enrichment of novel symbionts in the deep terrestrial subsurface.</title>
        <authorList>
            <person name="Probst A.J."/>
            <person name="Ladd B."/>
            <person name="Jarett J.K."/>
            <person name="Geller-Mcgrath D.E."/>
            <person name="Sieber C.M.K."/>
            <person name="Emerson J.B."/>
            <person name="Anantharaman K."/>
            <person name="Thomas B.C."/>
            <person name="Malmstrom R."/>
            <person name="Stieglmeier M."/>
            <person name="Klingl A."/>
            <person name="Woyke T."/>
            <person name="Ryan C.M."/>
            <person name="Banfield J.F."/>
        </authorList>
    </citation>
    <scope>NUCLEOTIDE SEQUENCE [LARGE SCALE GENOMIC DNA]</scope>
</reference>
<dbReference type="Gene3D" id="1.10.10.1320">
    <property type="entry name" value="Anti-sigma factor, zinc-finger domain"/>
    <property type="match status" value="1"/>
</dbReference>
<protein>
    <recommendedName>
        <fullName evidence="7">Putative zinc-finger domain-containing protein</fullName>
    </recommendedName>
</protein>
<sequence length="341" mass="36579">MECKEIVDLLTEYIDGELSESERRAVDEHLKGCPECRARLTAIKSAVSMVKGIDTLEVPAGLSRALRQIAQDGATDKAPGRVQTTAKPVAPKTARPAARRRGFTLPKLQYLVASAAVAAIALIVLLTQIDLGSLEKSSTINGAGQKSAGPAERQQLPATNQALERGGHDIDSVSGKATDSLGAGKAYGDGKAKSAPKNGELLSRGLPDTTNDAWPKVVVSNKTYGTESASNLLDDIRKKTDGLYIVKDAQTKRAAVMSTLLKRITASGGKGELLRSPINSLLDETKRAALPVYLERAKFDKQECMLIIIRWGFGGDKNSLYKASLYVTDLSGWSIIHYESK</sequence>
<dbReference type="AlphaFoldDB" id="A0A2M7TBK4"/>
<feature type="compositionally biased region" description="Low complexity" evidence="5">
    <location>
        <begin position="84"/>
        <end position="96"/>
    </location>
</feature>
<evidence type="ECO:0000256" key="5">
    <source>
        <dbReference type="SAM" id="MobiDB-lite"/>
    </source>
</evidence>
<dbReference type="GO" id="GO:0006417">
    <property type="term" value="P:regulation of translation"/>
    <property type="evidence" value="ECO:0007669"/>
    <property type="project" value="TreeGrafter"/>
</dbReference>
<evidence type="ECO:0000256" key="2">
    <source>
        <dbReference type="ARBA" id="ARBA00022692"/>
    </source>
</evidence>
<dbReference type="Proteomes" id="UP000230956">
    <property type="component" value="Unassembled WGS sequence"/>
</dbReference>
<feature type="domain" description="Putative zinc-finger" evidence="7">
    <location>
        <begin position="3"/>
        <end position="37"/>
    </location>
</feature>
<keyword evidence="3 6" id="KW-1133">Transmembrane helix</keyword>
<dbReference type="GO" id="GO:0016989">
    <property type="term" value="F:sigma factor antagonist activity"/>
    <property type="evidence" value="ECO:0007669"/>
    <property type="project" value="TreeGrafter"/>
</dbReference>
<feature type="region of interest" description="Disordered" evidence="5">
    <location>
        <begin position="187"/>
        <end position="208"/>
    </location>
</feature>
<dbReference type="InterPro" id="IPR027383">
    <property type="entry name" value="Znf_put"/>
</dbReference>
<dbReference type="Pfam" id="PF13490">
    <property type="entry name" value="zf-HC2"/>
    <property type="match status" value="1"/>
</dbReference>
<dbReference type="PANTHER" id="PTHR37461">
    <property type="entry name" value="ANTI-SIGMA-K FACTOR RSKA"/>
    <property type="match status" value="1"/>
</dbReference>
<evidence type="ECO:0000256" key="4">
    <source>
        <dbReference type="ARBA" id="ARBA00023136"/>
    </source>
</evidence>
<dbReference type="InterPro" id="IPR041916">
    <property type="entry name" value="Anti_sigma_zinc_sf"/>
</dbReference>
<evidence type="ECO:0000256" key="6">
    <source>
        <dbReference type="SAM" id="Phobius"/>
    </source>
</evidence>
<feature type="region of interest" description="Disordered" evidence="5">
    <location>
        <begin position="73"/>
        <end position="97"/>
    </location>
</feature>
<proteinExistence type="predicted"/>
<feature type="transmembrane region" description="Helical" evidence="6">
    <location>
        <begin position="108"/>
        <end position="129"/>
    </location>
</feature>
<dbReference type="EMBL" id="PFNG01000011">
    <property type="protein sequence ID" value="PIZ42509.1"/>
    <property type="molecule type" value="Genomic_DNA"/>
</dbReference>
<organism evidence="8 9">
    <name type="scientific">Candidatus Aquicultor secundus</name>
    <dbReference type="NCBI Taxonomy" id="1973895"/>
    <lineage>
        <taxon>Bacteria</taxon>
        <taxon>Bacillati</taxon>
        <taxon>Actinomycetota</taxon>
        <taxon>Candidatus Aquicultoria</taxon>
        <taxon>Candidatus Aquicultorales</taxon>
        <taxon>Candidatus Aquicultoraceae</taxon>
        <taxon>Candidatus Aquicultor</taxon>
    </lineage>
</organism>
<accession>A0A2M7TBK4</accession>
<name>A0A2M7TBK4_9ACTN</name>
<evidence type="ECO:0000256" key="3">
    <source>
        <dbReference type="ARBA" id="ARBA00022989"/>
    </source>
</evidence>
<dbReference type="RefSeq" id="WP_286679142.1">
    <property type="nucleotide sequence ID" value="NZ_MNXI01000131.1"/>
</dbReference>
<dbReference type="GO" id="GO:0016020">
    <property type="term" value="C:membrane"/>
    <property type="evidence" value="ECO:0007669"/>
    <property type="project" value="UniProtKB-SubCell"/>
</dbReference>
<keyword evidence="2 6" id="KW-0812">Transmembrane</keyword>
<evidence type="ECO:0000313" key="9">
    <source>
        <dbReference type="Proteomes" id="UP000230956"/>
    </source>
</evidence>
<evidence type="ECO:0000259" key="7">
    <source>
        <dbReference type="Pfam" id="PF13490"/>
    </source>
</evidence>
<evidence type="ECO:0000313" key="8">
    <source>
        <dbReference type="EMBL" id="PIZ42509.1"/>
    </source>
</evidence>
<comment type="caution">
    <text evidence="8">The sequence shown here is derived from an EMBL/GenBank/DDBJ whole genome shotgun (WGS) entry which is preliminary data.</text>
</comment>
<gene>
    <name evidence="8" type="ORF">COY37_00345</name>
</gene>
<dbReference type="PANTHER" id="PTHR37461:SF1">
    <property type="entry name" value="ANTI-SIGMA-K FACTOR RSKA"/>
    <property type="match status" value="1"/>
</dbReference>